<sequence>MSDHTPTPSICTIHTTALRLSGVLNAVAFLENAGECKEGQSALIFLAEELGQELENALDRYSTEHGAECTRGI</sequence>
<dbReference type="AlphaFoldDB" id="A0A2K8K9P7"/>
<evidence type="ECO:0000313" key="2">
    <source>
        <dbReference type="Proteomes" id="UP000228948"/>
    </source>
</evidence>
<accession>A0A2K8K9P7</accession>
<proteinExistence type="predicted"/>
<name>A0A2K8K9P7_9RHOB</name>
<gene>
    <name evidence="1" type="ORF">BG454_00195</name>
</gene>
<dbReference type="Proteomes" id="UP000228948">
    <property type="component" value="Chromosome"/>
</dbReference>
<keyword evidence="2" id="KW-1185">Reference proteome</keyword>
<protein>
    <submittedName>
        <fullName evidence="1">Uncharacterized protein</fullName>
    </submittedName>
</protein>
<dbReference type="OrthoDB" id="7872722at2"/>
<evidence type="ECO:0000313" key="1">
    <source>
        <dbReference type="EMBL" id="ATX64445.1"/>
    </source>
</evidence>
<dbReference type="KEGG" id="rbg:BG454_00195"/>
<reference evidence="1 2" key="1">
    <citation type="submission" date="2017-11" db="EMBL/GenBank/DDBJ databases">
        <title>Revised Sequence and Annotation of the Rhodobaca barguzinensis strain alga05 Genome.</title>
        <authorList>
            <person name="Kopejtka K."/>
            <person name="Tomasch J.M."/>
            <person name="Bunk B."/>
            <person name="Koblizek M."/>
        </authorList>
    </citation>
    <scope>NUCLEOTIDE SEQUENCE [LARGE SCALE GENOMIC DNA]</scope>
    <source>
        <strain evidence="2">alga05</strain>
    </source>
</reference>
<dbReference type="STRING" id="441209.GCA_001870665_00301"/>
<dbReference type="RefSeq" id="WP_071479498.1">
    <property type="nucleotide sequence ID" value="NZ_CP024899.1"/>
</dbReference>
<organism evidence="1 2">
    <name type="scientific">Roseinatronobacter bogoriensis subsp. barguzinensis</name>
    <dbReference type="NCBI Taxonomy" id="441209"/>
    <lineage>
        <taxon>Bacteria</taxon>
        <taxon>Pseudomonadati</taxon>
        <taxon>Pseudomonadota</taxon>
        <taxon>Alphaproteobacteria</taxon>
        <taxon>Rhodobacterales</taxon>
        <taxon>Paracoccaceae</taxon>
        <taxon>Roseinatronobacter</taxon>
    </lineage>
</organism>
<dbReference type="EMBL" id="CP024899">
    <property type="protein sequence ID" value="ATX64445.1"/>
    <property type="molecule type" value="Genomic_DNA"/>
</dbReference>